<dbReference type="NCBIfam" id="TIGR00730">
    <property type="entry name" value="Rossman fold protein, TIGR00730 family"/>
    <property type="match status" value="1"/>
</dbReference>
<dbReference type="PANTHER" id="PTHR43393:SF3">
    <property type="entry name" value="LYSINE DECARBOXYLASE-LIKE PROTEIN"/>
    <property type="match status" value="1"/>
</dbReference>
<proteinExistence type="inferred from homology"/>
<dbReference type="InterPro" id="IPR031100">
    <property type="entry name" value="LOG_fam"/>
</dbReference>
<evidence type="ECO:0000256" key="1">
    <source>
        <dbReference type="RuleBase" id="RU363015"/>
    </source>
</evidence>
<sequence>MEEQKRRVNLPEREIAREPLTLKEMVGATQERVQEISREFTEGFKFLSSFPKTVTYFGSTSFKEGDMYYDKARALAQRIVKELGYAIMTGGGPGIMEAANRGAQEAGGESIGLTIRLPEEQVMNPYLSHHIDFYYFFSRKVCLTYSAESFLFFPGGFGTLDEFFEIITLRQTHKIQDIPVIAVGVEYWKNIEKIMRDDFIPRGTITEKDMELFTVTDDDDKVLDIIKNSPVRLAIPYNGIRVNPVE</sequence>
<dbReference type="Gene3D" id="3.40.50.450">
    <property type="match status" value="1"/>
</dbReference>
<comment type="similarity">
    <text evidence="1">Belongs to the LOG family.</text>
</comment>
<dbReference type="EMBL" id="MHWE01000023">
    <property type="protein sequence ID" value="OHB03065.1"/>
    <property type="molecule type" value="Genomic_DNA"/>
</dbReference>
<organism evidence="2 3">
    <name type="scientific">Candidatus Zambryskibacteria bacterium RIFCSPLOWO2_01_FULL_45_21</name>
    <dbReference type="NCBI Taxonomy" id="1802761"/>
    <lineage>
        <taxon>Bacteria</taxon>
        <taxon>Candidatus Zambryskiibacteriota</taxon>
    </lineage>
</organism>
<dbReference type="InterPro" id="IPR052341">
    <property type="entry name" value="LOG_family_nucleotidases"/>
</dbReference>
<keyword evidence="1" id="KW-0378">Hydrolase</keyword>
<dbReference type="Proteomes" id="UP000176800">
    <property type="component" value="Unassembled WGS sequence"/>
</dbReference>
<accession>A0A1G2U0L4</accession>
<gene>
    <name evidence="2" type="ORF">A3B14_00170</name>
</gene>
<protein>
    <recommendedName>
        <fullName evidence="1">Cytokinin riboside 5'-monophosphate phosphoribohydrolase</fullName>
        <ecNumber evidence="1">3.2.2.n1</ecNumber>
    </recommendedName>
</protein>
<dbReference type="InterPro" id="IPR005269">
    <property type="entry name" value="LOG"/>
</dbReference>
<comment type="caution">
    <text evidence="2">The sequence shown here is derived from an EMBL/GenBank/DDBJ whole genome shotgun (WGS) entry which is preliminary data.</text>
</comment>
<dbReference type="Pfam" id="PF03641">
    <property type="entry name" value="Lysine_decarbox"/>
    <property type="match status" value="1"/>
</dbReference>
<keyword evidence="1" id="KW-0203">Cytokinin biosynthesis</keyword>
<evidence type="ECO:0000313" key="3">
    <source>
        <dbReference type="Proteomes" id="UP000176800"/>
    </source>
</evidence>
<evidence type="ECO:0000313" key="2">
    <source>
        <dbReference type="EMBL" id="OHB03065.1"/>
    </source>
</evidence>
<dbReference type="GO" id="GO:0009691">
    <property type="term" value="P:cytokinin biosynthetic process"/>
    <property type="evidence" value="ECO:0007669"/>
    <property type="project" value="UniProtKB-UniRule"/>
</dbReference>
<dbReference type="EC" id="3.2.2.n1" evidence="1"/>
<reference evidence="2 3" key="1">
    <citation type="journal article" date="2016" name="Nat. Commun.">
        <title>Thousands of microbial genomes shed light on interconnected biogeochemical processes in an aquifer system.</title>
        <authorList>
            <person name="Anantharaman K."/>
            <person name="Brown C.T."/>
            <person name="Hug L.A."/>
            <person name="Sharon I."/>
            <person name="Castelle C.J."/>
            <person name="Probst A.J."/>
            <person name="Thomas B.C."/>
            <person name="Singh A."/>
            <person name="Wilkins M.J."/>
            <person name="Karaoz U."/>
            <person name="Brodie E.L."/>
            <person name="Williams K.H."/>
            <person name="Hubbard S.S."/>
            <person name="Banfield J.F."/>
        </authorList>
    </citation>
    <scope>NUCLEOTIDE SEQUENCE [LARGE SCALE GENOMIC DNA]</scope>
</reference>
<dbReference type="AlphaFoldDB" id="A0A1G2U0L4"/>
<dbReference type="GO" id="GO:0016787">
    <property type="term" value="F:hydrolase activity"/>
    <property type="evidence" value="ECO:0007669"/>
    <property type="project" value="UniProtKB-KW"/>
</dbReference>
<dbReference type="SUPFAM" id="SSF102405">
    <property type="entry name" value="MCP/YpsA-like"/>
    <property type="match status" value="1"/>
</dbReference>
<dbReference type="GO" id="GO:0005829">
    <property type="term" value="C:cytosol"/>
    <property type="evidence" value="ECO:0007669"/>
    <property type="project" value="TreeGrafter"/>
</dbReference>
<dbReference type="PANTHER" id="PTHR43393">
    <property type="entry name" value="CYTOKININ RIBOSIDE 5'-MONOPHOSPHATE PHOSPHORIBOHYDROLASE"/>
    <property type="match status" value="1"/>
</dbReference>
<name>A0A1G2U0L4_9BACT</name>